<name>A0A8W8K0Q4_MAGGI</name>
<keyword evidence="2 6" id="KW-0328">Glycosyltransferase</keyword>
<dbReference type="OrthoDB" id="411019at2759"/>
<evidence type="ECO:0000259" key="7">
    <source>
        <dbReference type="PROSITE" id="PS51059"/>
    </source>
</evidence>
<keyword evidence="4 6" id="KW-0520">NAD</keyword>
<dbReference type="InterPro" id="IPR012317">
    <property type="entry name" value="Poly(ADP-ribose)pol_cat_dom"/>
</dbReference>
<accession>A0A8W8K0Q4</accession>
<evidence type="ECO:0000313" key="9">
    <source>
        <dbReference type="EnsemblMetazoa" id="G21381.1:cds"/>
    </source>
</evidence>
<feature type="domain" description="PARP catalytic" evidence="7">
    <location>
        <begin position="510"/>
        <end position="754"/>
    </location>
</feature>
<evidence type="ECO:0000256" key="6">
    <source>
        <dbReference type="RuleBase" id="RU362114"/>
    </source>
</evidence>
<dbReference type="PANTHER" id="PTHR14453">
    <property type="entry name" value="PARP/ZINC FINGER CCCH TYPE DOMAIN CONTAINING PROTEIN"/>
    <property type="match status" value="1"/>
</dbReference>
<dbReference type="Pfam" id="PF01661">
    <property type="entry name" value="Macro"/>
    <property type="match status" value="2"/>
</dbReference>
<evidence type="ECO:0000256" key="1">
    <source>
        <dbReference type="ARBA" id="ARBA00004123"/>
    </source>
</evidence>
<dbReference type="GO" id="GO:0005737">
    <property type="term" value="C:cytoplasm"/>
    <property type="evidence" value="ECO:0007669"/>
    <property type="project" value="TreeGrafter"/>
</dbReference>
<evidence type="ECO:0000259" key="8">
    <source>
        <dbReference type="PROSITE" id="PS51154"/>
    </source>
</evidence>
<organism evidence="9 10">
    <name type="scientific">Magallana gigas</name>
    <name type="common">Pacific oyster</name>
    <name type="synonym">Crassostrea gigas</name>
    <dbReference type="NCBI Taxonomy" id="29159"/>
    <lineage>
        <taxon>Eukaryota</taxon>
        <taxon>Metazoa</taxon>
        <taxon>Spiralia</taxon>
        <taxon>Lophotrochozoa</taxon>
        <taxon>Mollusca</taxon>
        <taxon>Bivalvia</taxon>
        <taxon>Autobranchia</taxon>
        <taxon>Pteriomorphia</taxon>
        <taxon>Ostreida</taxon>
        <taxon>Ostreoidea</taxon>
        <taxon>Ostreidae</taxon>
        <taxon>Magallana</taxon>
    </lineage>
</organism>
<dbReference type="OMA" id="TSCIANI"/>
<comment type="subcellular location">
    <subcellularLocation>
        <location evidence="1">Nucleus</location>
    </subcellularLocation>
</comment>
<dbReference type="SUPFAM" id="SSF52949">
    <property type="entry name" value="Macro domain-like"/>
    <property type="match status" value="2"/>
</dbReference>
<keyword evidence="3 6" id="KW-0808">Transferase</keyword>
<dbReference type="Gene3D" id="3.90.228.10">
    <property type="match status" value="1"/>
</dbReference>
<dbReference type="PROSITE" id="PS51059">
    <property type="entry name" value="PARP_CATALYTIC"/>
    <property type="match status" value="1"/>
</dbReference>
<dbReference type="PANTHER" id="PTHR14453:SF67">
    <property type="entry name" value="POLY [ADP-RIBOSE] POLYMERASE"/>
    <property type="match status" value="1"/>
</dbReference>
<dbReference type="Pfam" id="PF00644">
    <property type="entry name" value="PARP"/>
    <property type="match status" value="1"/>
</dbReference>
<keyword evidence="5" id="KW-0539">Nucleus</keyword>
<feature type="domain" description="Macro" evidence="8">
    <location>
        <begin position="24"/>
        <end position="208"/>
    </location>
</feature>
<evidence type="ECO:0000256" key="3">
    <source>
        <dbReference type="ARBA" id="ARBA00022679"/>
    </source>
</evidence>
<sequence>MSDSELPVYLLLSEYDLSADEDPVESDVSRDYKNVNISVKEGALEKEEVDVIVNSTSEELELWHGRGARALLKAAGVGLQTECNQKYPTGIQKGDVAVTGPGNLRCQTVCHGCLKKYGSNAAEKIHMEFISKCLKELDNQKLSSIAFPGLTTGFHKFPKNVASKNACRAIAQYIDANPNTSLKEVRFVIHPQDKETFKAFYNVVKAWDLSPNVASKNMCRALAHYIDTNSSNSLKEVRFVIHPEDNDTFWAFGDAIEAWDLSPNPDIERKVVCRFLINQITVLIKVDKIEEEEVEMIVNSVNKTLDLEKGSLSKALLAAAGSEVADECRRDHPSGVTEGNVVVTSAGQLKCKTICHACLPPYNQSDNDVSKLDIQSIVIKCLEKANENQYNCVAFPALGTLYKNYPAQITAEGMLKGVNQFSKSHTQSSLKRVIIVIYGDQHAGISKAFVDESASYRGACSGPERGTQEFCRQLYHRELHPPEYWTEFTSDKSVKFWKTECDEGYHKLVDVDSSTHKAVEKLVQSTWQSQKVGQGRDAKGLSELKYSSLKVLKVQRLENIDVYENYSHFRARLFHKSGDIGIFEQLSSLSQSTGDIATTKSLKEDSILKKELYPEINEHFLFHGTKPDTYKKILSQGLDFRMAGEKGMFGQGVYLAESSTKADQYTDDKSARSKNEKRMFLVRSCLGKIHLAKTANKLQRPPCFQSGCESDACEHSERQRCDSVVGDGSWIFREFVTYNHHQNYPEYLITYKRV</sequence>
<dbReference type="GO" id="GO:0010629">
    <property type="term" value="P:negative regulation of gene expression"/>
    <property type="evidence" value="ECO:0007669"/>
    <property type="project" value="TreeGrafter"/>
</dbReference>
<dbReference type="Proteomes" id="UP000005408">
    <property type="component" value="Unassembled WGS sequence"/>
</dbReference>
<dbReference type="InterPro" id="IPR002589">
    <property type="entry name" value="Macro_dom"/>
</dbReference>
<dbReference type="EnsemblMetazoa" id="G21381.1">
    <property type="protein sequence ID" value="G21381.1:cds"/>
    <property type="gene ID" value="G21381"/>
</dbReference>
<dbReference type="PROSITE" id="PS51154">
    <property type="entry name" value="MACRO"/>
    <property type="match status" value="2"/>
</dbReference>
<dbReference type="SMART" id="SM00506">
    <property type="entry name" value="A1pp"/>
    <property type="match status" value="2"/>
</dbReference>
<evidence type="ECO:0000256" key="4">
    <source>
        <dbReference type="ARBA" id="ARBA00023027"/>
    </source>
</evidence>
<dbReference type="EC" id="2.4.2.-" evidence="6"/>
<feature type="domain" description="Macro" evidence="8">
    <location>
        <begin position="269"/>
        <end position="454"/>
    </location>
</feature>
<dbReference type="AlphaFoldDB" id="A0A8W8K0Q4"/>
<dbReference type="InterPro" id="IPR043472">
    <property type="entry name" value="Macro_dom-like"/>
</dbReference>
<evidence type="ECO:0000313" key="10">
    <source>
        <dbReference type="Proteomes" id="UP000005408"/>
    </source>
</evidence>
<dbReference type="InterPro" id="IPR052056">
    <property type="entry name" value="Mono-ARTD/PARP"/>
</dbReference>
<dbReference type="SUPFAM" id="SSF56399">
    <property type="entry name" value="ADP-ribosylation"/>
    <property type="match status" value="1"/>
</dbReference>
<protein>
    <recommendedName>
        <fullName evidence="6">Poly [ADP-ribose] polymerase</fullName>
        <shortName evidence="6">PARP</shortName>
        <ecNumber evidence="6">2.4.2.-</ecNumber>
    </recommendedName>
</protein>
<evidence type="ECO:0000256" key="5">
    <source>
        <dbReference type="ARBA" id="ARBA00023242"/>
    </source>
</evidence>
<proteinExistence type="predicted"/>
<dbReference type="GO" id="GO:0003714">
    <property type="term" value="F:transcription corepressor activity"/>
    <property type="evidence" value="ECO:0007669"/>
    <property type="project" value="TreeGrafter"/>
</dbReference>
<reference evidence="9" key="1">
    <citation type="submission" date="2022-08" db="UniProtKB">
        <authorList>
            <consortium name="EnsemblMetazoa"/>
        </authorList>
    </citation>
    <scope>IDENTIFICATION</scope>
    <source>
        <strain evidence="9">05x7-T-G4-1.051#20</strain>
    </source>
</reference>
<dbReference type="Gene3D" id="3.40.220.10">
    <property type="entry name" value="Leucine Aminopeptidase, subunit E, domain 1"/>
    <property type="match status" value="2"/>
</dbReference>
<dbReference type="GO" id="GO:0003950">
    <property type="term" value="F:NAD+ poly-ADP-ribosyltransferase activity"/>
    <property type="evidence" value="ECO:0007669"/>
    <property type="project" value="UniProtKB-UniRule"/>
</dbReference>
<keyword evidence="10" id="KW-1185">Reference proteome</keyword>
<evidence type="ECO:0000256" key="2">
    <source>
        <dbReference type="ARBA" id="ARBA00022676"/>
    </source>
</evidence>
<dbReference type="GO" id="GO:0005634">
    <property type="term" value="C:nucleus"/>
    <property type="evidence" value="ECO:0007669"/>
    <property type="project" value="UniProtKB-SubCell"/>
</dbReference>